<reference evidence="2 3" key="1">
    <citation type="submission" date="2023-05" db="EMBL/GenBank/DDBJ databases">
        <title>Microbacterium dauci sp.nov., Isolated from Carrot Rhizosphere Soil.</title>
        <authorList>
            <person name="Xiao Z."/>
            <person name="Zheng J."/>
        </authorList>
    </citation>
    <scope>NUCLEOTIDE SEQUENCE [LARGE SCALE GENOMIC DNA]</scope>
    <source>
        <strain evidence="2 3">LX3-4</strain>
    </source>
</reference>
<feature type="compositionally biased region" description="Basic and acidic residues" evidence="1">
    <location>
        <begin position="66"/>
        <end position="79"/>
    </location>
</feature>
<sequence length="102" mass="11266">MRRIDISYGGQWYSIGDRSLEAVHEEIRAGVLAGHHWLEVNEGEGQSRPAYLSITPGVPIAVVPETEPHDPPSEARIDEADGDYEQPSAPRWTGPTIHAGRR</sequence>
<name>A0ABT6ZFR4_9MICO</name>
<proteinExistence type="predicted"/>
<comment type="caution">
    <text evidence="2">The sequence shown here is derived from an EMBL/GenBank/DDBJ whole genome shotgun (WGS) entry which is preliminary data.</text>
</comment>
<gene>
    <name evidence="2" type="ORF">QNI14_08900</name>
</gene>
<accession>A0ABT6ZFR4</accession>
<evidence type="ECO:0000313" key="3">
    <source>
        <dbReference type="Proteomes" id="UP001321481"/>
    </source>
</evidence>
<dbReference type="Proteomes" id="UP001321481">
    <property type="component" value="Unassembled WGS sequence"/>
</dbReference>
<organism evidence="2 3">
    <name type="scientific">Microbacterium dauci</name>
    <dbReference type="NCBI Taxonomy" id="3048008"/>
    <lineage>
        <taxon>Bacteria</taxon>
        <taxon>Bacillati</taxon>
        <taxon>Actinomycetota</taxon>
        <taxon>Actinomycetes</taxon>
        <taxon>Micrococcales</taxon>
        <taxon>Microbacteriaceae</taxon>
        <taxon>Microbacterium</taxon>
    </lineage>
</organism>
<evidence type="ECO:0000313" key="2">
    <source>
        <dbReference type="EMBL" id="MDJ1114570.1"/>
    </source>
</evidence>
<keyword evidence="3" id="KW-1185">Reference proteome</keyword>
<evidence type="ECO:0000256" key="1">
    <source>
        <dbReference type="SAM" id="MobiDB-lite"/>
    </source>
</evidence>
<dbReference type="EMBL" id="JASJND010000006">
    <property type="protein sequence ID" value="MDJ1114570.1"/>
    <property type="molecule type" value="Genomic_DNA"/>
</dbReference>
<dbReference type="RefSeq" id="WP_283716219.1">
    <property type="nucleotide sequence ID" value="NZ_JASJND010000006.1"/>
</dbReference>
<protein>
    <submittedName>
        <fullName evidence="2">Uncharacterized protein</fullName>
    </submittedName>
</protein>
<feature type="region of interest" description="Disordered" evidence="1">
    <location>
        <begin position="64"/>
        <end position="102"/>
    </location>
</feature>